<dbReference type="SUPFAM" id="SSF46785">
    <property type="entry name" value="Winged helix' DNA-binding domain"/>
    <property type="match status" value="1"/>
</dbReference>
<dbReference type="InterPro" id="IPR018490">
    <property type="entry name" value="cNMP-bd_dom_sf"/>
</dbReference>
<dbReference type="GO" id="GO:0003677">
    <property type="term" value="F:DNA binding"/>
    <property type="evidence" value="ECO:0007669"/>
    <property type="project" value="UniProtKB-KW"/>
</dbReference>
<organism evidence="6 7">
    <name type="scientific">Billgrantia gudaonensis</name>
    <dbReference type="NCBI Taxonomy" id="376427"/>
    <lineage>
        <taxon>Bacteria</taxon>
        <taxon>Pseudomonadati</taxon>
        <taxon>Pseudomonadota</taxon>
        <taxon>Gammaproteobacteria</taxon>
        <taxon>Oceanospirillales</taxon>
        <taxon>Halomonadaceae</taxon>
        <taxon>Billgrantia</taxon>
    </lineage>
</organism>
<dbReference type="InterPro" id="IPR014710">
    <property type="entry name" value="RmlC-like_jellyroll"/>
</dbReference>
<dbReference type="CDD" id="cd00092">
    <property type="entry name" value="HTH_CRP"/>
    <property type="match status" value="1"/>
</dbReference>
<accession>A0A1G9BN28</accession>
<evidence type="ECO:0000256" key="2">
    <source>
        <dbReference type="ARBA" id="ARBA00023125"/>
    </source>
</evidence>
<evidence type="ECO:0000313" key="7">
    <source>
        <dbReference type="Proteomes" id="UP000198525"/>
    </source>
</evidence>
<evidence type="ECO:0000256" key="3">
    <source>
        <dbReference type="ARBA" id="ARBA00023163"/>
    </source>
</evidence>
<dbReference type="SMART" id="SM00419">
    <property type="entry name" value="HTH_CRP"/>
    <property type="match status" value="1"/>
</dbReference>
<evidence type="ECO:0000256" key="4">
    <source>
        <dbReference type="SAM" id="MobiDB-lite"/>
    </source>
</evidence>
<keyword evidence="3" id="KW-0804">Transcription</keyword>
<dbReference type="RefSeq" id="WP_340147979.1">
    <property type="nucleotide sequence ID" value="NZ_FNES01000016.1"/>
</dbReference>
<dbReference type="GO" id="GO:0003700">
    <property type="term" value="F:DNA-binding transcription factor activity"/>
    <property type="evidence" value="ECO:0007669"/>
    <property type="project" value="InterPro"/>
</dbReference>
<dbReference type="AlphaFoldDB" id="A0A1G9BN28"/>
<evidence type="ECO:0000313" key="6">
    <source>
        <dbReference type="EMBL" id="SDK40564.1"/>
    </source>
</evidence>
<dbReference type="FunFam" id="1.10.10.10:FF:000028">
    <property type="entry name" value="Fumarate/nitrate reduction transcriptional regulator Fnr"/>
    <property type="match status" value="1"/>
</dbReference>
<dbReference type="PRINTS" id="PR00034">
    <property type="entry name" value="HTHCRP"/>
</dbReference>
<dbReference type="Proteomes" id="UP000198525">
    <property type="component" value="Unassembled WGS sequence"/>
</dbReference>
<dbReference type="CDD" id="cd00038">
    <property type="entry name" value="CAP_ED"/>
    <property type="match status" value="1"/>
</dbReference>
<dbReference type="InterPro" id="IPR000595">
    <property type="entry name" value="cNMP-bd_dom"/>
</dbReference>
<dbReference type="EMBL" id="FNES01000016">
    <property type="protein sequence ID" value="SDK40564.1"/>
    <property type="molecule type" value="Genomic_DNA"/>
</dbReference>
<dbReference type="Gene3D" id="2.60.120.10">
    <property type="entry name" value="Jelly Rolls"/>
    <property type="match status" value="1"/>
</dbReference>
<evidence type="ECO:0000259" key="5">
    <source>
        <dbReference type="PROSITE" id="PS51063"/>
    </source>
</evidence>
<evidence type="ECO:0000256" key="1">
    <source>
        <dbReference type="ARBA" id="ARBA00023015"/>
    </source>
</evidence>
<dbReference type="Pfam" id="PF13545">
    <property type="entry name" value="HTH_Crp_2"/>
    <property type="match status" value="1"/>
</dbReference>
<keyword evidence="2" id="KW-0238">DNA-binding</keyword>
<dbReference type="Gene3D" id="1.10.10.10">
    <property type="entry name" value="Winged helix-like DNA-binding domain superfamily/Winged helix DNA-binding domain"/>
    <property type="match status" value="1"/>
</dbReference>
<dbReference type="PROSITE" id="PS51063">
    <property type="entry name" value="HTH_CRP_2"/>
    <property type="match status" value="1"/>
</dbReference>
<keyword evidence="1" id="KW-0805">Transcription regulation</keyword>
<dbReference type="STRING" id="376427.SAMN04487954_1166"/>
<dbReference type="Pfam" id="PF00027">
    <property type="entry name" value="cNMP_binding"/>
    <property type="match status" value="1"/>
</dbReference>
<reference evidence="6 7" key="1">
    <citation type="submission" date="2016-10" db="EMBL/GenBank/DDBJ databases">
        <authorList>
            <person name="de Groot N.N."/>
        </authorList>
    </citation>
    <scope>NUCLEOTIDE SEQUENCE [LARGE SCALE GENOMIC DNA]</scope>
    <source>
        <strain evidence="6 7">CGMCC 1.6133</strain>
    </source>
</reference>
<dbReference type="SUPFAM" id="SSF51206">
    <property type="entry name" value="cAMP-binding domain-like"/>
    <property type="match status" value="1"/>
</dbReference>
<gene>
    <name evidence="6" type="ORF">SAMN04487954_1166</name>
</gene>
<dbReference type="PANTHER" id="PTHR24567">
    <property type="entry name" value="CRP FAMILY TRANSCRIPTIONAL REGULATORY PROTEIN"/>
    <property type="match status" value="1"/>
</dbReference>
<keyword evidence="7" id="KW-1185">Reference proteome</keyword>
<protein>
    <submittedName>
        <fullName evidence="6">CRP/FNR family transcriptional regulator, anaerobic regulatory protein</fullName>
    </submittedName>
</protein>
<dbReference type="InterPro" id="IPR012318">
    <property type="entry name" value="HTH_CRP"/>
</dbReference>
<name>A0A1G9BN28_9GAMM</name>
<feature type="domain" description="HTH crp-type" evidence="5">
    <location>
        <begin position="170"/>
        <end position="243"/>
    </location>
</feature>
<sequence length="259" mass="28955">MTAIVRGKSDRSGPGSRSRPARETRCERCALYARCLPLGLEVEALSSFDAIIEHPHPLKRGQRLMHQSQTFESLFVVRSGSLKQVVEQPGQRDQVTHFYLPGEVVGFDGIAESRCYGSVVALESTFVCELPFHRLDDLAEQVPELRGELFRCMSRELCNDQRMMCLLSGRTADQRLASFMLGLSERFRSRGCSPYCFHLSMSRSDIGSYLGLALETVSRVLARFQEQRLVSVDGRELCIEDHVSLVALAEEGAGRHSGP</sequence>
<dbReference type="NCBIfam" id="NF008365">
    <property type="entry name" value="PRK11161.1"/>
    <property type="match status" value="1"/>
</dbReference>
<proteinExistence type="predicted"/>
<dbReference type="GO" id="GO:0005829">
    <property type="term" value="C:cytosol"/>
    <property type="evidence" value="ECO:0007669"/>
    <property type="project" value="TreeGrafter"/>
</dbReference>
<dbReference type="SMART" id="SM00100">
    <property type="entry name" value="cNMP"/>
    <property type="match status" value="1"/>
</dbReference>
<dbReference type="InterPro" id="IPR036388">
    <property type="entry name" value="WH-like_DNA-bd_sf"/>
</dbReference>
<dbReference type="InterPro" id="IPR018335">
    <property type="entry name" value="Tscrpt_reg_HTH_Crp-type_CS"/>
</dbReference>
<dbReference type="InterPro" id="IPR050397">
    <property type="entry name" value="Env_Response_Regulators"/>
</dbReference>
<dbReference type="InterPro" id="IPR036390">
    <property type="entry name" value="WH_DNA-bd_sf"/>
</dbReference>
<dbReference type="PROSITE" id="PS00042">
    <property type="entry name" value="HTH_CRP_1"/>
    <property type="match status" value="1"/>
</dbReference>
<dbReference type="PANTHER" id="PTHR24567:SF75">
    <property type="entry name" value="FUMARATE AND NITRATE REDUCTION REGULATORY PROTEIN"/>
    <property type="match status" value="1"/>
</dbReference>
<feature type="region of interest" description="Disordered" evidence="4">
    <location>
        <begin position="1"/>
        <end position="20"/>
    </location>
</feature>